<protein>
    <recommendedName>
        <fullName evidence="3">DUF1918 domain-containing protein</fullName>
    </recommendedName>
</protein>
<proteinExistence type="predicted"/>
<name>A0A6G4XRS2_9ACTN</name>
<gene>
    <name evidence="1" type="ORF">G6045_32205</name>
</gene>
<accession>A0A6G4XRS2</accession>
<comment type="caution">
    <text evidence="1">The sequence shown here is derived from an EMBL/GenBank/DDBJ whole genome shotgun (WGS) entry which is preliminary data.</text>
</comment>
<evidence type="ECO:0000313" key="2">
    <source>
        <dbReference type="Proteomes" id="UP000481109"/>
    </source>
</evidence>
<evidence type="ECO:0008006" key="3">
    <source>
        <dbReference type="Google" id="ProtNLM"/>
    </source>
</evidence>
<dbReference type="EMBL" id="JAAKZW010000206">
    <property type="protein sequence ID" value="NGO80289.1"/>
    <property type="molecule type" value="Genomic_DNA"/>
</dbReference>
<reference evidence="1 2" key="1">
    <citation type="submission" date="2020-02" db="EMBL/GenBank/DDBJ databases">
        <title>Whole-genome analyses of novel actinobacteria.</title>
        <authorList>
            <person name="Sahin N."/>
            <person name="Tokatli A."/>
        </authorList>
    </citation>
    <scope>NUCLEOTIDE SEQUENCE [LARGE SCALE GENOMIC DNA]</scope>
    <source>
        <strain evidence="1 2">YC504</strain>
    </source>
</reference>
<sequence length="59" mass="6675">MNDVLPNQRVHKADRGEGTVLYGLRQGKFRVRFDSGAEEVVHQDHLEPAPARPRMGQAH</sequence>
<keyword evidence="2" id="KW-1185">Reference proteome</keyword>
<organism evidence="1 2">
    <name type="scientific">Streptomyces mesophilus</name>
    <dbReference type="NCBI Taxonomy" id="1775132"/>
    <lineage>
        <taxon>Bacteria</taxon>
        <taxon>Bacillati</taxon>
        <taxon>Actinomycetota</taxon>
        <taxon>Actinomycetes</taxon>
        <taxon>Kitasatosporales</taxon>
        <taxon>Streptomycetaceae</taxon>
        <taxon>Streptomyces</taxon>
    </lineage>
</organism>
<dbReference type="Proteomes" id="UP000481109">
    <property type="component" value="Unassembled WGS sequence"/>
</dbReference>
<evidence type="ECO:0000313" key="1">
    <source>
        <dbReference type="EMBL" id="NGO80289.1"/>
    </source>
</evidence>
<dbReference type="AlphaFoldDB" id="A0A6G4XRS2"/>
<dbReference type="RefSeq" id="WP_165335717.1">
    <property type="nucleotide sequence ID" value="NZ_JAAKZW010000206.1"/>
</dbReference>